<dbReference type="PANTHER" id="PTHR43654">
    <property type="entry name" value="GLUTAMATE 5-KINASE"/>
    <property type="match status" value="1"/>
</dbReference>
<dbReference type="eggNOG" id="COG0263">
    <property type="taxonomic scope" value="Bacteria"/>
</dbReference>
<dbReference type="InterPro" id="IPR011529">
    <property type="entry name" value="Glu_5kinase"/>
</dbReference>
<name>A0A081BHF8_9LACO</name>
<dbReference type="PIRSF" id="PIRSF000729">
    <property type="entry name" value="GK"/>
    <property type="match status" value="1"/>
</dbReference>
<keyword evidence="6 8" id="KW-0418">Kinase</keyword>
<evidence type="ECO:0000313" key="11">
    <source>
        <dbReference type="Proteomes" id="UP000028700"/>
    </source>
</evidence>
<gene>
    <name evidence="8 10" type="primary">proB</name>
    <name evidence="10" type="ORF">LOSG293_070150</name>
</gene>
<keyword evidence="5 8" id="KW-0547">Nucleotide-binding</keyword>
<evidence type="ECO:0000259" key="9">
    <source>
        <dbReference type="Pfam" id="PF00696"/>
    </source>
</evidence>
<dbReference type="HAMAP" id="MF_00456">
    <property type="entry name" value="ProB"/>
    <property type="match status" value="1"/>
</dbReference>
<organism evidence="10 11">
    <name type="scientific">Secundilactobacillus oryzae JCM 18671</name>
    <dbReference type="NCBI Taxonomy" id="1291743"/>
    <lineage>
        <taxon>Bacteria</taxon>
        <taxon>Bacillati</taxon>
        <taxon>Bacillota</taxon>
        <taxon>Bacilli</taxon>
        <taxon>Lactobacillales</taxon>
        <taxon>Lactobacillaceae</taxon>
        <taxon>Secundilactobacillus</taxon>
    </lineage>
</organism>
<keyword evidence="1 8" id="KW-0963">Cytoplasm</keyword>
<accession>A0A081BHF8</accession>
<dbReference type="Proteomes" id="UP000028700">
    <property type="component" value="Unassembled WGS sequence"/>
</dbReference>
<dbReference type="AlphaFoldDB" id="A0A081BHF8"/>
<dbReference type="InterPro" id="IPR019797">
    <property type="entry name" value="Glutamate_5-kinase_CS"/>
</dbReference>
<dbReference type="InterPro" id="IPR005715">
    <property type="entry name" value="Glu_5kinase/COase_Synthase"/>
</dbReference>
<feature type="binding site" evidence="8">
    <location>
        <position position="161"/>
    </location>
    <ligand>
        <name>substrate</name>
    </ligand>
</feature>
<dbReference type="PROSITE" id="PS00902">
    <property type="entry name" value="GLUTAMATE_5_KINASE"/>
    <property type="match status" value="1"/>
</dbReference>
<dbReference type="RefSeq" id="WP_034526812.1">
    <property type="nucleotide sequence ID" value="NZ_BBJM01000007.1"/>
</dbReference>
<feature type="binding site" evidence="8">
    <location>
        <position position="58"/>
    </location>
    <ligand>
        <name>substrate</name>
    </ligand>
</feature>
<comment type="pathway">
    <text evidence="8">Amino-acid biosynthesis; L-proline biosynthesis; L-glutamate 5-semialdehyde from L-glutamate: step 1/2.</text>
</comment>
<evidence type="ECO:0000313" key="10">
    <source>
        <dbReference type="EMBL" id="GAK47476.1"/>
    </source>
</evidence>
<feature type="binding site" evidence="8">
    <location>
        <position position="145"/>
    </location>
    <ligand>
        <name>substrate</name>
    </ligand>
</feature>
<dbReference type="UniPathway" id="UPA00098">
    <property type="reaction ID" value="UER00359"/>
</dbReference>
<comment type="function">
    <text evidence="8">Catalyzes the transfer of a phosphate group to glutamate to form L-glutamate 5-phosphate.</text>
</comment>
<keyword evidence="4 8" id="KW-0808">Transferase</keyword>
<protein>
    <recommendedName>
        <fullName evidence="8">Glutamate 5-kinase</fullName>
        <ecNumber evidence="8">2.7.2.11</ecNumber>
    </recommendedName>
    <alternativeName>
        <fullName evidence="8">Gamma-glutamyl kinase</fullName>
        <shortName evidence="8">GK</shortName>
    </alternativeName>
</protein>
<dbReference type="GO" id="GO:0004349">
    <property type="term" value="F:glutamate 5-kinase activity"/>
    <property type="evidence" value="ECO:0007669"/>
    <property type="project" value="UniProtKB-UniRule"/>
</dbReference>
<dbReference type="PANTHER" id="PTHR43654:SF1">
    <property type="entry name" value="ISOPENTENYL PHOSPHATE KINASE"/>
    <property type="match status" value="1"/>
</dbReference>
<keyword evidence="3 8" id="KW-0641">Proline biosynthesis</keyword>
<sequence>MQDEQLNRNIDANRIVVKIGTSSLIYPSGEINLRNIDQLAFVLSSLCNQGKQVILVSSGAIGVGLNQLSLTERPASIAAQQALASIGQSKLIMMFSQRFEHYGQKIGQLLLTHDVFDYPQSRQNVLNTFDELLQQRIIPVVNENDSVAVDELDHKTRFGDNDQLSAIVTSRTNSDLLIMLSDIDGFYDMNPLKNPEAALISQVSQINQETFNLAGDKGSRFGTGGMVTKLLAAERLINENRQMVLANGRDPRVIFNILDGEPVGTWFTALQRKEISSHGQS</sequence>
<feature type="binding site" evidence="8">
    <location>
        <begin position="181"/>
        <end position="182"/>
    </location>
    <ligand>
        <name>ATP</name>
        <dbReference type="ChEBI" id="CHEBI:30616"/>
    </ligand>
</feature>
<evidence type="ECO:0000256" key="7">
    <source>
        <dbReference type="ARBA" id="ARBA00022840"/>
    </source>
</evidence>
<proteinExistence type="inferred from homology"/>
<feature type="binding site" evidence="8">
    <location>
        <begin position="223"/>
        <end position="229"/>
    </location>
    <ligand>
        <name>ATP</name>
        <dbReference type="ChEBI" id="CHEBI:30616"/>
    </ligand>
</feature>
<dbReference type="InterPro" id="IPR001048">
    <property type="entry name" value="Asp/Glu/Uridylate_kinase"/>
</dbReference>
<dbReference type="InterPro" id="IPR041739">
    <property type="entry name" value="G5K_ProB"/>
</dbReference>
<dbReference type="InterPro" id="IPR001057">
    <property type="entry name" value="Glu/AcGlu_kinase"/>
</dbReference>
<dbReference type="FunFam" id="3.40.1160.10:FF:000018">
    <property type="entry name" value="Glutamate 5-kinase"/>
    <property type="match status" value="1"/>
</dbReference>
<dbReference type="NCBIfam" id="TIGR01027">
    <property type="entry name" value="proB"/>
    <property type="match status" value="1"/>
</dbReference>
<evidence type="ECO:0000256" key="8">
    <source>
        <dbReference type="HAMAP-Rule" id="MF_00456"/>
    </source>
</evidence>
<dbReference type="InterPro" id="IPR036393">
    <property type="entry name" value="AceGlu_kinase-like_sf"/>
</dbReference>
<reference evidence="10" key="1">
    <citation type="journal article" date="2014" name="Genome Announc.">
        <title>Draft Genome Sequence of Lactobacillus oryzae Strain SG293T.</title>
        <authorList>
            <person name="Tanizawa Y."/>
            <person name="Fujisawa T."/>
            <person name="Mochizuki T."/>
            <person name="Kaminuma E."/>
            <person name="Nakamura Y."/>
            <person name="Tohno M."/>
        </authorList>
    </citation>
    <scope>NUCLEOTIDE SEQUENCE [LARGE SCALE GENOMIC DNA]</scope>
    <source>
        <strain evidence="10">SG293</strain>
    </source>
</reference>
<evidence type="ECO:0000256" key="3">
    <source>
        <dbReference type="ARBA" id="ARBA00022650"/>
    </source>
</evidence>
<keyword evidence="2 8" id="KW-0028">Amino-acid biosynthesis</keyword>
<dbReference type="PRINTS" id="PR00474">
    <property type="entry name" value="GLU5KINASE"/>
</dbReference>
<keyword evidence="7 8" id="KW-0067">ATP-binding</keyword>
<comment type="similarity">
    <text evidence="8">Belongs to the glutamate 5-kinase family.</text>
</comment>
<evidence type="ECO:0000256" key="2">
    <source>
        <dbReference type="ARBA" id="ARBA00022605"/>
    </source>
</evidence>
<dbReference type="EC" id="2.7.2.11" evidence="8"/>
<keyword evidence="11" id="KW-1185">Reference proteome</keyword>
<comment type="catalytic activity">
    <reaction evidence="8">
        <text>L-glutamate + ATP = L-glutamyl 5-phosphate + ADP</text>
        <dbReference type="Rhea" id="RHEA:14877"/>
        <dbReference type="ChEBI" id="CHEBI:29985"/>
        <dbReference type="ChEBI" id="CHEBI:30616"/>
        <dbReference type="ChEBI" id="CHEBI:58274"/>
        <dbReference type="ChEBI" id="CHEBI:456216"/>
        <dbReference type="EC" id="2.7.2.11"/>
    </reaction>
</comment>
<dbReference type="OrthoDB" id="9804434at2"/>
<comment type="subcellular location">
    <subcellularLocation>
        <location evidence="8">Cytoplasm</location>
    </subcellularLocation>
</comment>
<dbReference type="SUPFAM" id="SSF53633">
    <property type="entry name" value="Carbamate kinase-like"/>
    <property type="match status" value="1"/>
</dbReference>
<feature type="binding site" evidence="8">
    <location>
        <position position="18"/>
    </location>
    <ligand>
        <name>ATP</name>
        <dbReference type="ChEBI" id="CHEBI:30616"/>
    </ligand>
</feature>
<evidence type="ECO:0000256" key="6">
    <source>
        <dbReference type="ARBA" id="ARBA00022777"/>
    </source>
</evidence>
<feature type="domain" description="Aspartate/glutamate/uridylate kinase" evidence="9">
    <location>
        <begin position="13"/>
        <end position="247"/>
    </location>
</feature>
<evidence type="ECO:0000256" key="4">
    <source>
        <dbReference type="ARBA" id="ARBA00022679"/>
    </source>
</evidence>
<evidence type="ECO:0000256" key="5">
    <source>
        <dbReference type="ARBA" id="ARBA00022741"/>
    </source>
</evidence>
<dbReference type="Pfam" id="PF00696">
    <property type="entry name" value="AA_kinase"/>
    <property type="match status" value="1"/>
</dbReference>
<comment type="caution">
    <text evidence="10">The sequence shown here is derived from an EMBL/GenBank/DDBJ whole genome shotgun (WGS) entry which is preliminary data.</text>
</comment>
<dbReference type="Gene3D" id="3.40.1160.10">
    <property type="entry name" value="Acetylglutamate kinase-like"/>
    <property type="match status" value="1"/>
</dbReference>
<evidence type="ECO:0000256" key="1">
    <source>
        <dbReference type="ARBA" id="ARBA00022490"/>
    </source>
</evidence>
<dbReference type="STRING" id="1291743.LOSG293_070150"/>
<dbReference type="GO" id="GO:0005524">
    <property type="term" value="F:ATP binding"/>
    <property type="evidence" value="ECO:0007669"/>
    <property type="project" value="UniProtKB-KW"/>
</dbReference>
<dbReference type="GO" id="GO:0055129">
    <property type="term" value="P:L-proline biosynthetic process"/>
    <property type="evidence" value="ECO:0007669"/>
    <property type="project" value="UniProtKB-UniRule"/>
</dbReference>
<dbReference type="EMBL" id="BBJM01000007">
    <property type="protein sequence ID" value="GAK47476.1"/>
    <property type="molecule type" value="Genomic_DNA"/>
</dbReference>
<dbReference type="GO" id="GO:0005829">
    <property type="term" value="C:cytosol"/>
    <property type="evidence" value="ECO:0007669"/>
    <property type="project" value="TreeGrafter"/>
</dbReference>
<dbReference type="CDD" id="cd04242">
    <property type="entry name" value="AAK_G5K_ProB"/>
    <property type="match status" value="1"/>
</dbReference>